<keyword evidence="3" id="KW-0813">Transport</keyword>
<gene>
    <name evidence="13" type="ORF">WG900_14905</name>
</gene>
<dbReference type="RefSeq" id="WP_339968196.1">
    <property type="nucleotide sequence ID" value="NZ_JBBHJY010000008.1"/>
</dbReference>
<evidence type="ECO:0000256" key="9">
    <source>
        <dbReference type="ARBA" id="ARBA00023136"/>
    </source>
</evidence>
<evidence type="ECO:0000313" key="13">
    <source>
        <dbReference type="EMBL" id="MEJ6011208.1"/>
    </source>
</evidence>
<dbReference type="PRINTS" id="PR01217">
    <property type="entry name" value="PRICHEXTENSN"/>
</dbReference>
<comment type="similarity">
    <text evidence="2">Belongs to the TonB family.</text>
</comment>
<keyword evidence="7" id="KW-0653">Protein transport</keyword>
<dbReference type="PANTHER" id="PTHR33446">
    <property type="entry name" value="PROTEIN TONB-RELATED"/>
    <property type="match status" value="1"/>
</dbReference>
<keyword evidence="5" id="KW-0997">Cell inner membrane</keyword>
<keyword evidence="9 11" id="KW-0472">Membrane</keyword>
<keyword evidence="6 11" id="KW-0812">Transmembrane</keyword>
<dbReference type="Pfam" id="PF03544">
    <property type="entry name" value="TonB_C"/>
    <property type="match status" value="1"/>
</dbReference>
<evidence type="ECO:0000256" key="2">
    <source>
        <dbReference type="ARBA" id="ARBA00006555"/>
    </source>
</evidence>
<organism evidence="13 14">
    <name type="scientific">Novosphingobium aquae</name>
    <dbReference type="NCBI Taxonomy" id="3133435"/>
    <lineage>
        <taxon>Bacteria</taxon>
        <taxon>Pseudomonadati</taxon>
        <taxon>Pseudomonadota</taxon>
        <taxon>Alphaproteobacteria</taxon>
        <taxon>Sphingomonadales</taxon>
        <taxon>Sphingomonadaceae</taxon>
        <taxon>Novosphingobium</taxon>
    </lineage>
</organism>
<reference evidence="13 14" key="1">
    <citation type="submission" date="2024-03" db="EMBL/GenBank/DDBJ databases">
        <authorList>
            <person name="Jo J.-H."/>
        </authorList>
    </citation>
    <scope>NUCLEOTIDE SEQUENCE [LARGE SCALE GENOMIC DNA]</scope>
    <source>
        <strain evidence="13 14">AS3R-12</strain>
    </source>
</reference>
<feature type="compositionally biased region" description="Basic and acidic residues" evidence="10">
    <location>
        <begin position="52"/>
        <end position="61"/>
    </location>
</feature>
<dbReference type="Proteomes" id="UP001379235">
    <property type="component" value="Unassembled WGS sequence"/>
</dbReference>
<dbReference type="InterPro" id="IPR037682">
    <property type="entry name" value="TonB_C"/>
</dbReference>
<comment type="caution">
    <text evidence="13">The sequence shown here is derived from an EMBL/GenBank/DDBJ whole genome shotgun (WGS) entry which is preliminary data.</text>
</comment>
<evidence type="ECO:0000256" key="1">
    <source>
        <dbReference type="ARBA" id="ARBA00004383"/>
    </source>
</evidence>
<evidence type="ECO:0000256" key="10">
    <source>
        <dbReference type="SAM" id="MobiDB-lite"/>
    </source>
</evidence>
<feature type="compositionally biased region" description="Low complexity" evidence="10">
    <location>
        <begin position="118"/>
        <end position="129"/>
    </location>
</feature>
<dbReference type="InterPro" id="IPR051045">
    <property type="entry name" value="TonB-dependent_transducer"/>
</dbReference>
<accession>A0ABU8SB62</accession>
<feature type="region of interest" description="Disordered" evidence="10">
    <location>
        <begin position="52"/>
        <end position="181"/>
    </location>
</feature>
<evidence type="ECO:0000256" key="3">
    <source>
        <dbReference type="ARBA" id="ARBA00022448"/>
    </source>
</evidence>
<evidence type="ECO:0000256" key="7">
    <source>
        <dbReference type="ARBA" id="ARBA00022927"/>
    </source>
</evidence>
<proteinExistence type="inferred from homology"/>
<dbReference type="NCBIfam" id="TIGR01352">
    <property type="entry name" value="tonB_Cterm"/>
    <property type="match status" value="1"/>
</dbReference>
<evidence type="ECO:0000259" key="12">
    <source>
        <dbReference type="PROSITE" id="PS52015"/>
    </source>
</evidence>
<comment type="subcellular location">
    <subcellularLocation>
        <location evidence="1">Cell inner membrane</location>
        <topology evidence="1">Single-pass membrane protein</topology>
        <orientation evidence="1">Periplasmic side</orientation>
    </subcellularLocation>
</comment>
<keyword evidence="8 11" id="KW-1133">Transmembrane helix</keyword>
<feature type="compositionally biased region" description="Pro residues" evidence="10">
    <location>
        <begin position="62"/>
        <end position="117"/>
    </location>
</feature>
<name>A0ABU8SB62_9SPHN</name>
<keyword evidence="14" id="KW-1185">Reference proteome</keyword>
<evidence type="ECO:0000256" key="4">
    <source>
        <dbReference type="ARBA" id="ARBA00022475"/>
    </source>
</evidence>
<dbReference type="InterPro" id="IPR006260">
    <property type="entry name" value="TonB/TolA_C"/>
</dbReference>
<dbReference type="PANTHER" id="PTHR33446:SF2">
    <property type="entry name" value="PROTEIN TONB"/>
    <property type="match status" value="1"/>
</dbReference>
<dbReference type="Gene3D" id="3.30.1150.10">
    <property type="match status" value="1"/>
</dbReference>
<keyword evidence="4" id="KW-1003">Cell membrane</keyword>
<evidence type="ECO:0000256" key="8">
    <source>
        <dbReference type="ARBA" id="ARBA00022989"/>
    </source>
</evidence>
<evidence type="ECO:0000256" key="6">
    <source>
        <dbReference type="ARBA" id="ARBA00022692"/>
    </source>
</evidence>
<sequence>MAYADQQVSGNRITAFIVVALLHVLVGWLLVSGLAYEGLTKVVKKVTTIDIKKDEPKKDEPPPPPPKKATPPPPITAPPTKLPPITPPPFTAPPPPPMAPPPPPPPQAPPLAPPAPAAPRVQPKPAQPKGNPASWATTNDYPSQALREERQGTTRFRVTVGPDGRVTDCQVTGSSGSPDLDSVACTKIRARARFNPATDGEGQPTTGSYSNAIRWVIPKD</sequence>
<dbReference type="SUPFAM" id="SSF74653">
    <property type="entry name" value="TolA/TonB C-terminal domain"/>
    <property type="match status" value="1"/>
</dbReference>
<feature type="transmembrane region" description="Helical" evidence="11">
    <location>
        <begin position="13"/>
        <end position="36"/>
    </location>
</feature>
<evidence type="ECO:0000256" key="11">
    <source>
        <dbReference type="SAM" id="Phobius"/>
    </source>
</evidence>
<evidence type="ECO:0000256" key="5">
    <source>
        <dbReference type="ARBA" id="ARBA00022519"/>
    </source>
</evidence>
<protein>
    <submittedName>
        <fullName evidence="13">Energy transducer TonB</fullName>
    </submittedName>
</protein>
<evidence type="ECO:0000313" key="14">
    <source>
        <dbReference type="Proteomes" id="UP001379235"/>
    </source>
</evidence>
<dbReference type="PROSITE" id="PS52015">
    <property type="entry name" value="TONB_CTD"/>
    <property type="match status" value="1"/>
</dbReference>
<feature type="domain" description="TonB C-terminal" evidence="12">
    <location>
        <begin position="126"/>
        <end position="220"/>
    </location>
</feature>
<dbReference type="EMBL" id="JBBHJY010000008">
    <property type="protein sequence ID" value="MEJ6011208.1"/>
    <property type="molecule type" value="Genomic_DNA"/>
</dbReference>